<gene>
    <name evidence="1" type="ORF">BaRGS_00004503</name>
</gene>
<sequence length="161" mass="17588">MRCFLVGKGIGRKKGNGVCPGVIFSPLTATCMSAPVSTQTNLTDPYIYPMSGNGIWRRTSMKYTQRYQQEKSTNSPTVGHLSLLVKLKSCNITDSPPSCACLVDVFTNCVVETLVFLSYTRCGRAVHVPHQTALDVSQDVRCVSSQPAIHTSVENWAITLT</sequence>
<evidence type="ECO:0000313" key="2">
    <source>
        <dbReference type="Proteomes" id="UP001519460"/>
    </source>
</evidence>
<organism evidence="1 2">
    <name type="scientific">Batillaria attramentaria</name>
    <dbReference type="NCBI Taxonomy" id="370345"/>
    <lineage>
        <taxon>Eukaryota</taxon>
        <taxon>Metazoa</taxon>
        <taxon>Spiralia</taxon>
        <taxon>Lophotrochozoa</taxon>
        <taxon>Mollusca</taxon>
        <taxon>Gastropoda</taxon>
        <taxon>Caenogastropoda</taxon>
        <taxon>Sorbeoconcha</taxon>
        <taxon>Cerithioidea</taxon>
        <taxon>Batillariidae</taxon>
        <taxon>Batillaria</taxon>
    </lineage>
</organism>
<keyword evidence="2" id="KW-1185">Reference proteome</keyword>
<protein>
    <submittedName>
        <fullName evidence="1">Uncharacterized protein</fullName>
    </submittedName>
</protein>
<dbReference type="EMBL" id="JACVVK020000016">
    <property type="protein sequence ID" value="KAK7504199.1"/>
    <property type="molecule type" value="Genomic_DNA"/>
</dbReference>
<reference evidence="1 2" key="1">
    <citation type="journal article" date="2023" name="Sci. Data">
        <title>Genome assembly of the Korean intertidal mud-creeper Batillaria attramentaria.</title>
        <authorList>
            <person name="Patra A.K."/>
            <person name="Ho P.T."/>
            <person name="Jun S."/>
            <person name="Lee S.J."/>
            <person name="Kim Y."/>
            <person name="Won Y.J."/>
        </authorList>
    </citation>
    <scope>NUCLEOTIDE SEQUENCE [LARGE SCALE GENOMIC DNA]</scope>
    <source>
        <strain evidence="1">Wonlab-2016</strain>
    </source>
</reference>
<accession>A0ABD0LX36</accession>
<dbReference type="AlphaFoldDB" id="A0ABD0LX36"/>
<name>A0ABD0LX36_9CAEN</name>
<evidence type="ECO:0000313" key="1">
    <source>
        <dbReference type="EMBL" id="KAK7504199.1"/>
    </source>
</evidence>
<proteinExistence type="predicted"/>
<dbReference type="Proteomes" id="UP001519460">
    <property type="component" value="Unassembled WGS sequence"/>
</dbReference>
<comment type="caution">
    <text evidence="1">The sequence shown here is derived from an EMBL/GenBank/DDBJ whole genome shotgun (WGS) entry which is preliminary data.</text>
</comment>